<comment type="caution">
    <text evidence="3">The sequence shown here is derived from an EMBL/GenBank/DDBJ whole genome shotgun (WGS) entry which is preliminary data.</text>
</comment>
<evidence type="ECO:0000256" key="1">
    <source>
        <dbReference type="SAM" id="MobiDB-lite"/>
    </source>
</evidence>
<evidence type="ECO:0000313" key="4">
    <source>
        <dbReference type="Proteomes" id="UP001063166"/>
    </source>
</evidence>
<gene>
    <name evidence="3" type="ORF">LshimejAT787_0700800</name>
</gene>
<reference evidence="3" key="1">
    <citation type="submission" date="2022-07" db="EMBL/GenBank/DDBJ databases">
        <title>The genome of Lyophyllum shimeji provides insight into the initial evolution of ectomycorrhizal fungal genome.</title>
        <authorList>
            <person name="Kobayashi Y."/>
            <person name="Shibata T."/>
            <person name="Hirakawa H."/>
            <person name="Shigenobu S."/>
            <person name="Nishiyama T."/>
            <person name="Yamada A."/>
            <person name="Hasebe M."/>
            <person name="Kawaguchi M."/>
        </authorList>
    </citation>
    <scope>NUCLEOTIDE SEQUENCE</scope>
    <source>
        <strain evidence="3">AT787</strain>
    </source>
</reference>
<feature type="region of interest" description="Disordered" evidence="1">
    <location>
        <begin position="224"/>
        <end position="258"/>
    </location>
</feature>
<dbReference type="Gene3D" id="3.60.40.10">
    <property type="entry name" value="PPM-type phosphatase domain"/>
    <property type="match status" value="1"/>
</dbReference>
<dbReference type="Proteomes" id="UP001063166">
    <property type="component" value="Unassembled WGS sequence"/>
</dbReference>
<accession>A0A9P3PNB6</accession>
<evidence type="ECO:0000313" key="3">
    <source>
        <dbReference type="EMBL" id="GLB39570.1"/>
    </source>
</evidence>
<name>A0A9P3PNB6_LYOSH</name>
<dbReference type="Pfam" id="PF00481">
    <property type="entry name" value="PP2C"/>
    <property type="match status" value="1"/>
</dbReference>
<feature type="domain" description="PPM-type phosphatase" evidence="2">
    <location>
        <begin position="88"/>
        <end position="200"/>
    </location>
</feature>
<dbReference type="OrthoDB" id="420076at2759"/>
<keyword evidence="4" id="KW-1185">Reference proteome</keyword>
<proteinExistence type="predicted"/>
<dbReference type="SUPFAM" id="SSF81606">
    <property type="entry name" value="PP2C-like"/>
    <property type="match status" value="1"/>
</dbReference>
<dbReference type="InterPro" id="IPR001932">
    <property type="entry name" value="PPM-type_phosphatase-like_dom"/>
</dbReference>
<dbReference type="EMBL" id="BRPK01000007">
    <property type="protein sequence ID" value="GLB39570.1"/>
    <property type="molecule type" value="Genomic_DNA"/>
</dbReference>
<dbReference type="InterPro" id="IPR036457">
    <property type="entry name" value="PPM-type-like_dom_sf"/>
</dbReference>
<organism evidence="3 4">
    <name type="scientific">Lyophyllum shimeji</name>
    <name type="common">Hon-shimeji</name>
    <name type="synonym">Tricholoma shimeji</name>
    <dbReference type="NCBI Taxonomy" id="47721"/>
    <lineage>
        <taxon>Eukaryota</taxon>
        <taxon>Fungi</taxon>
        <taxon>Dikarya</taxon>
        <taxon>Basidiomycota</taxon>
        <taxon>Agaricomycotina</taxon>
        <taxon>Agaricomycetes</taxon>
        <taxon>Agaricomycetidae</taxon>
        <taxon>Agaricales</taxon>
        <taxon>Tricholomatineae</taxon>
        <taxon>Lyophyllaceae</taxon>
        <taxon>Lyophyllum</taxon>
    </lineage>
</organism>
<evidence type="ECO:0000259" key="2">
    <source>
        <dbReference type="Pfam" id="PF00481"/>
    </source>
</evidence>
<dbReference type="AlphaFoldDB" id="A0A9P3PNB6"/>
<protein>
    <recommendedName>
        <fullName evidence="2">PPM-type phosphatase domain-containing protein</fullName>
    </recommendedName>
</protein>
<sequence>MRLTETCIATKCGNVHTEWDDISGPRGLTVALPCSFRWPLRRCDIGVHIAASSSVDFNFLVHHIGMFAEALGTAVNELCPRPGGLTDSDAEAQALVEGSNEAVLQRAFSGTTISAAALIDGEKNNLWVVGVGDSSAVLSSVSPDGIRKNERLITLHNGRTPTEYPRITLNHPSSEQHVMKDNCALGGLTVTRAIGDFGSKFPSGFSRQIFHRYYPHLSIPLLGLESPTKTTSRRTSRREARMASRPSPSFSVPKGKTV</sequence>